<reference evidence="1" key="1">
    <citation type="journal article" date="2019" name="PLoS Negl. Trop. Dis.">
        <title>Revisiting the worldwide diversity of Leptospira species in the environment.</title>
        <authorList>
            <person name="Vincent A.T."/>
            <person name="Schiettekatte O."/>
            <person name="Bourhy P."/>
            <person name="Veyrier F.J."/>
            <person name="Picardeau M."/>
        </authorList>
    </citation>
    <scope>NUCLEOTIDE SEQUENCE [LARGE SCALE GENOMIC DNA]</scope>
    <source>
        <strain evidence="1">201601113</strain>
    </source>
</reference>
<sequence>MAFGTFASVTSFAKQTRAVANVGAPWSLSAMPRPFHLSACRPWQATTSSNRLYLKLIQREDK</sequence>
<evidence type="ECO:0000313" key="2">
    <source>
        <dbReference type="Proteomes" id="UP000297241"/>
    </source>
</evidence>
<organism evidence="1 2">
    <name type="scientific">Leptospira dzoumogneensis</name>
    <dbReference type="NCBI Taxonomy" id="2484904"/>
    <lineage>
        <taxon>Bacteria</taxon>
        <taxon>Pseudomonadati</taxon>
        <taxon>Spirochaetota</taxon>
        <taxon>Spirochaetia</taxon>
        <taxon>Leptospirales</taxon>
        <taxon>Leptospiraceae</taxon>
        <taxon>Leptospira</taxon>
    </lineage>
</organism>
<gene>
    <name evidence="1" type="ORF">EHR06_07775</name>
</gene>
<accession>A0A4Z1APN6</accession>
<keyword evidence="2" id="KW-1185">Reference proteome</keyword>
<evidence type="ECO:0000313" key="1">
    <source>
        <dbReference type="EMBL" id="TGN00011.1"/>
    </source>
</evidence>
<protein>
    <submittedName>
        <fullName evidence="1">Uncharacterized protein</fullName>
    </submittedName>
</protein>
<dbReference type="AlphaFoldDB" id="A0A4Z1APN6"/>
<comment type="caution">
    <text evidence="1">The sequence shown here is derived from an EMBL/GenBank/DDBJ whole genome shotgun (WGS) entry which is preliminary data.</text>
</comment>
<proteinExistence type="predicted"/>
<dbReference type="EMBL" id="RQHS01000012">
    <property type="protein sequence ID" value="TGN00011.1"/>
    <property type="molecule type" value="Genomic_DNA"/>
</dbReference>
<name>A0A4Z1APN6_9LEPT</name>
<dbReference type="Proteomes" id="UP000297241">
    <property type="component" value="Unassembled WGS sequence"/>
</dbReference>